<evidence type="ECO:0000259" key="9">
    <source>
        <dbReference type="SMART" id="SM00911"/>
    </source>
</evidence>
<dbReference type="GO" id="GO:0004673">
    <property type="term" value="F:protein histidine kinase activity"/>
    <property type="evidence" value="ECO:0007669"/>
    <property type="project" value="UniProtKB-EC"/>
</dbReference>
<evidence type="ECO:0000256" key="4">
    <source>
        <dbReference type="ARBA" id="ARBA00022679"/>
    </source>
</evidence>
<comment type="caution">
    <text evidence="10">The sequence shown here is derived from an EMBL/GenBank/DDBJ whole genome shotgun (WGS) entry which is preliminary data.</text>
</comment>
<organism evidence="10 11">
    <name type="scientific">Novosphingobium hassiacum</name>
    <dbReference type="NCBI Taxonomy" id="173676"/>
    <lineage>
        <taxon>Bacteria</taxon>
        <taxon>Pseudomonadati</taxon>
        <taxon>Pseudomonadota</taxon>
        <taxon>Alphaproteobacteria</taxon>
        <taxon>Sphingomonadales</taxon>
        <taxon>Sphingomonadaceae</taxon>
        <taxon>Novosphingobium</taxon>
    </lineage>
</organism>
<keyword evidence="4" id="KW-0808">Transferase</keyword>
<evidence type="ECO:0000256" key="1">
    <source>
        <dbReference type="ARBA" id="ARBA00000085"/>
    </source>
</evidence>
<dbReference type="SMART" id="SM00911">
    <property type="entry name" value="HWE_HK"/>
    <property type="match status" value="1"/>
</dbReference>
<dbReference type="GO" id="GO:0005524">
    <property type="term" value="F:ATP binding"/>
    <property type="evidence" value="ECO:0007669"/>
    <property type="project" value="UniProtKB-KW"/>
</dbReference>
<evidence type="ECO:0000256" key="2">
    <source>
        <dbReference type="ARBA" id="ARBA00012438"/>
    </source>
</evidence>
<keyword evidence="5" id="KW-0547">Nucleotide-binding</keyword>
<dbReference type="Gene3D" id="3.30.565.10">
    <property type="entry name" value="Histidine kinase-like ATPase, C-terminal domain"/>
    <property type="match status" value="1"/>
</dbReference>
<keyword evidence="3" id="KW-0597">Phosphoprotein</keyword>
<protein>
    <recommendedName>
        <fullName evidence="2">histidine kinase</fullName>
        <ecNumber evidence="2">2.7.13.3</ecNumber>
    </recommendedName>
</protein>
<proteinExistence type="predicted"/>
<dbReference type="EC" id="2.7.13.3" evidence="2"/>
<dbReference type="AlphaFoldDB" id="A0A7W6EUN7"/>
<evidence type="ECO:0000256" key="3">
    <source>
        <dbReference type="ARBA" id="ARBA00022553"/>
    </source>
</evidence>
<evidence type="ECO:0000313" key="10">
    <source>
        <dbReference type="EMBL" id="MBB3859115.1"/>
    </source>
</evidence>
<keyword evidence="8" id="KW-0472">Membrane</keyword>
<keyword evidence="8" id="KW-0812">Transmembrane</keyword>
<comment type="catalytic activity">
    <reaction evidence="1">
        <text>ATP + protein L-histidine = ADP + protein N-phospho-L-histidine.</text>
        <dbReference type="EC" id="2.7.13.3"/>
    </reaction>
</comment>
<feature type="domain" description="Signal transduction histidine kinase HWE region" evidence="9">
    <location>
        <begin position="140"/>
        <end position="219"/>
    </location>
</feature>
<keyword evidence="7" id="KW-0067">ATP-binding</keyword>
<dbReference type="InterPro" id="IPR011102">
    <property type="entry name" value="Sig_transdc_His_kinase_HWE"/>
</dbReference>
<keyword evidence="6 10" id="KW-0418">Kinase</keyword>
<sequence>MRADSARRLVNLRALISHNRRAPESLAWMTGLLLAPTALRAAVDTSGLGLPFLTYWPCLLIASLLLEVRYAIVFAFVAAIVSQRIFGGGAWFAVVTPVRVVYFMLFALSAGLIVAMGASLRCTMREIGRVNDEQENYNRELRHRVRNMLNLIQALASRGPRAESPLDFYKEFSLRLDGLAKASDLLQIGATTEGRLPDLARDTVAPFDGEGRIRMSGEPCLLPAGSAIPLIMSLHELATNAIKHGALSVPEGFVELSWFIGPNGTTLFVLWTERRGPRVEPPVRKGLGTRLLMPQPGIEAIELNFDPAGLWCEMRLEGARAADR</sequence>
<evidence type="ECO:0000256" key="5">
    <source>
        <dbReference type="ARBA" id="ARBA00022741"/>
    </source>
</evidence>
<dbReference type="EMBL" id="JACICY010000001">
    <property type="protein sequence ID" value="MBB3859115.1"/>
    <property type="molecule type" value="Genomic_DNA"/>
</dbReference>
<evidence type="ECO:0000313" key="11">
    <source>
        <dbReference type="Proteomes" id="UP000562395"/>
    </source>
</evidence>
<dbReference type="PANTHER" id="PTHR41523">
    <property type="entry name" value="TWO-COMPONENT SYSTEM SENSOR PROTEIN"/>
    <property type="match status" value="1"/>
</dbReference>
<name>A0A7W6EUN7_9SPHN</name>
<dbReference type="Pfam" id="PF07536">
    <property type="entry name" value="HWE_HK"/>
    <property type="match status" value="1"/>
</dbReference>
<dbReference type="Proteomes" id="UP000562395">
    <property type="component" value="Unassembled WGS sequence"/>
</dbReference>
<evidence type="ECO:0000256" key="6">
    <source>
        <dbReference type="ARBA" id="ARBA00022777"/>
    </source>
</evidence>
<keyword evidence="11" id="KW-1185">Reference proteome</keyword>
<dbReference type="InterPro" id="IPR036890">
    <property type="entry name" value="HATPase_C_sf"/>
</dbReference>
<evidence type="ECO:0000256" key="7">
    <source>
        <dbReference type="ARBA" id="ARBA00022840"/>
    </source>
</evidence>
<dbReference type="PANTHER" id="PTHR41523:SF7">
    <property type="entry name" value="HISTIDINE KINASE"/>
    <property type="match status" value="1"/>
</dbReference>
<feature type="transmembrane region" description="Helical" evidence="8">
    <location>
        <begin position="100"/>
        <end position="120"/>
    </location>
</feature>
<dbReference type="RefSeq" id="WP_183611304.1">
    <property type="nucleotide sequence ID" value="NZ_JACICY010000001.1"/>
</dbReference>
<evidence type="ECO:0000256" key="8">
    <source>
        <dbReference type="SAM" id="Phobius"/>
    </source>
</evidence>
<feature type="transmembrane region" description="Helical" evidence="8">
    <location>
        <begin position="73"/>
        <end position="94"/>
    </location>
</feature>
<gene>
    <name evidence="10" type="ORF">GGQ88_000355</name>
</gene>
<feature type="transmembrane region" description="Helical" evidence="8">
    <location>
        <begin position="50"/>
        <end position="66"/>
    </location>
</feature>
<reference evidence="10 11" key="1">
    <citation type="submission" date="2020-08" db="EMBL/GenBank/DDBJ databases">
        <title>Genomic Encyclopedia of Type Strains, Phase IV (KMG-IV): sequencing the most valuable type-strain genomes for metagenomic binning, comparative biology and taxonomic classification.</title>
        <authorList>
            <person name="Goeker M."/>
        </authorList>
    </citation>
    <scope>NUCLEOTIDE SEQUENCE [LARGE SCALE GENOMIC DNA]</scope>
    <source>
        <strain evidence="10 11">DSM 14552</strain>
    </source>
</reference>
<accession>A0A7W6EUN7</accession>
<keyword evidence="8" id="KW-1133">Transmembrane helix</keyword>